<feature type="coiled-coil region" evidence="1">
    <location>
        <begin position="450"/>
        <end position="497"/>
    </location>
</feature>
<dbReference type="AlphaFoldDB" id="A0AAN6VLP0"/>
<feature type="coiled-coil region" evidence="1">
    <location>
        <begin position="186"/>
        <end position="401"/>
    </location>
</feature>
<dbReference type="PANTHER" id="PTHR18947:SF28">
    <property type="entry name" value="GIRDIN, ISOFORM A"/>
    <property type="match status" value="1"/>
</dbReference>
<dbReference type="Proteomes" id="UP001302745">
    <property type="component" value="Unassembled WGS sequence"/>
</dbReference>
<dbReference type="PANTHER" id="PTHR18947">
    <property type="entry name" value="HOOK PROTEINS"/>
    <property type="match status" value="1"/>
</dbReference>
<dbReference type="GO" id="GO:0030705">
    <property type="term" value="P:cytoskeleton-dependent intracellular transport"/>
    <property type="evidence" value="ECO:0007669"/>
    <property type="project" value="TreeGrafter"/>
</dbReference>
<evidence type="ECO:0000313" key="3">
    <source>
        <dbReference type="Proteomes" id="UP001302745"/>
    </source>
</evidence>
<name>A0AAN6VLP0_9PEZI</name>
<dbReference type="SUPFAM" id="SSF116907">
    <property type="entry name" value="Hook domain"/>
    <property type="match status" value="1"/>
</dbReference>
<evidence type="ECO:0000256" key="1">
    <source>
        <dbReference type="SAM" id="Coils"/>
    </source>
</evidence>
<dbReference type="GO" id="GO:0008017">
    <property type="term" value="F:microtubule binding"/>
    <property type="evidence" value="ECO:0007669"/>
    <property type="project" value="TreeGrafter"/>
</dbReference>
<keyword evidence="1" id="KW-0175">Coiled coil</keyword>
<dbReference type="GO" id="GO:0051959">
    <property type="term" value="F:dynein light intermediate chain binding"/>
    <property type="evidence" value="ECO:0007669"/>
    <property type="project" value="TreeGrafter"/>
</dbReference>
<reference evidence="2" key="2">
    <citation type="submission" date="2023-05" db="EMBL/GenBank/DDBJ databases">
        <authorList>
            <consortium name="Lawrence Berkeley National Laboratory"/>
            <person name="Steindorff A."/>
            <person name="Hensen N."/>
            <person name="Bonometti L."/>
            <person name="Westerberg I."/>
            <person name="Brannstrom I.O."/>
            <person name="Guillou S."/>
            <person name="Cros-Aarteil S."/>
            <person name="Calhoun S."/>
            <person name="Haridas S."/>
            <person name="Kuo A."/>
            <person name="Mondo S."/>
            <person name="Pangilinan J."/>
            <person name="Riley R."/>
            <person name="Labutti K."/>
            <person name="Andreopoulos B."/>
            <person name="Lipzen A."/>
            <person name="Chen C."/>
            <person name="Yanf M."/>
            <person name="Daum C."/>
            <person name="Ng V."/>
            <person name="Clum A."/>
            <person name="Ohm R."/>
            <person name="Martin F."/>
            <person name="Silar P."/>
            <person name="Natvig D."/>
            <person name="Lalanne C."/>
            <person name="Gautier V."/>
            <person name="Ament-Velasquez S.L."/>
            <person name="Kruys A."/>
            <person name="Hutchinson M.I."/>
            <person name="Powell A.J."/>
            <person name="Barry K."/>
            <person name="Miller A.N."/>
            <person name="Grigoriev I.V."/>
            <person name="Debuchy R."/>
            <person name="Gladieux P."/>
            <person name="Thoren M.H."/>
            <person name="Johannesson H."/>
        </authorList>
    </citation>
    <scope>NUCLEOTIDE SEQUENCE</scope>
    <source>
        <strain evidence="2">CBS 538.74</strain>
    </source>
</reference>
<dbReference type="InterPro" id="IPR036872">
    <property type="entry name" value="CH_dom_sf"/>
</dbReference>
<dbReference type="Gene3D" id="1.10.418.10">
    <property type="entry name" value="Calponin-like domain"/>
    <property type="match status" value="1"/>
</dbReference>
<dbReference type="GO" id="GO:0031122">
    <property type="term" value="P:cytoplasmic microtubule organization"/>
    <property type="evidence" value="ECO:0007669"/>
    <property type="project" value="TreeGrafter"/>
</dbReference>
<feature type="coiled-coil region" evidence="1">
    <location>
        <begin position="560"/>
        <end position="594"/>
    </location>
</feature>
<dbReference type="CDD" id="cd22211">
    <property type="entry name" value="HkD_SF"/>
    <property type="match status" value="1"/>
</dbReference>
<gene>
    <name evidence="2" type="ORF">C8A00DRAFT_33361</name>
</gene>
<protein>
    <recommendedName>
        <fullName evidence="4">Calponin-homology (CH) domain-containing protein</fullName>
    </recommendedName>
</protein>
<evidence type="ECO:0000313" key="2">
    <source>
        <dbReference type="EMBL" id="KAK4153888.1"/>
    </source>
</evidence>
<keyword evidence="3" id="KW-1185">Reference proteome</keyword>
<dbReference type="GO" id="GO:0005815">
    <property type="term" value="C:microtubule organizing center"/>
    <property type="evidence" value="ECO:0007669"/>
    <property type="project" value="TreeGrafter"/>
</dbReference>
<dbReference type="GO" id="GO:0005737">
    <property type="term" value="C:cytoplasm"/>
    <property type="evidence" value="ECO:0007669"/>
    <property type="project" value="TreeGrafter"/>
</dbReference>
<reference evidence="2" key="1">
    <citation type="journal article" date="2023" name="Mol. Phylogenet. Evol.">
        <title>Genome-scale phylogeny and comparative genomics of the fungal order Sordariales.</title>
        <authorList>
            <person name="Hensen N."/>
            <person name="Bonometti L."/>
            <person name="Westerberg I."/>
            <person name="Brannstrom I.O."/>
            <person name="Guillou S."/>
            <person name="Cros-Aarteil S."/>
            <person name="Calhoun S."/>
            <person name="Haridas S."/>
            <person name="Kuo A."/>
            <person name="Mondo S."/>
            <person name="Pangilinan J."/>
            <person name="Riley R."/>
            <person name="LaButti K."/>
            <person name="Andreopoulos B."/>
            <person name="Lipzen A."/>
            <person name="Chen C."/>
            <person name="Yan M."/>
            <person name="Daum C."/>
            <person name="Ng V."/>
            <person name="Clum A."/>
            <person name="Steindorff A."/>
            <person name="Ohm R.A."/>
            <person name="Martin F."/>
            <person name="Silar P."/>
            <person name="Natvig D.O."/>
            <person name="Lalanne C."/>
            <person name="Gautier V."/>
            <person name="Ament-Velasquez S.L."/>
            <person name="Kruys A."/>
            <person name="Hutchinson M.I."/>
            <person name="Powell A.J."/>
            <person name="Barry K."/>
            <person name="Miller A.N."/>
            <person name="Grigoriev I.V."/>
            <person name="Debuchy R."/>
            <person name="Gladieux P."/>
            <person name="Hiltunen Thoren M."/>
            <person name="Johannesson H."/>
        </authorList>
    </citation>
    <scope>NUCLEOTIDE SEQUENCE</scope>
    <source>
        <strain evidence="2">CBS 538.74</strain>
    </source>
</reference>
<proteinExistence type="predicted"/>
<organism evidence="2 3">
    <name type="scientific">Chaetomidium leptoderma</name>
    <dbReference type="NCBI Taxonomy" id="669021"/>
    <lineage>
        <taxon>Eukaryota</taxon>
        <taxon>Fungi</taxon>
        <taxon>Dikarya</taxon>
        <taxon>Ascomycota</taxon>
        <taxon>Pezizomycotina</taxon>
        <taxon>Sordariomycetes</taxon>
        <taxon>Sordariomycetidae</taxon>
        <taxon>Sordariales</taxon>
        <taxon>Chaetomiaceae</taxon>
        <taxon>Chaetomidium</taxon>
    </lineage>
</organism>
<comment type="caution">
    <text evidence="2">The sequence shown here is derived from an EMBL/GenBank/DDBJ whole genome shotgun (WGS) entry which is preliminary data.</text>
</comment>
<dbReference type="EMBL" id="MU856927">
    <property type="protein sequence ID" value="KAK4153888.1"/>
    <property type="molecule type" value="Genomic_DNA"/>
</dbReference>
<accession>A0AAN6VLP0</accession>
<evidence type="ECO:0008006" key="4">
    <source>
        <dbReference type="Google" id="ProtNLM"/>
    </source>
</evidence>
<sequence length="855" mass="97130">MTSYSSPTQVALLKWANTFETQPKAGTLQDLRDGIILGQILEQMLGPEFHCSSLVPSPQSDHDQRQNLESVYRGLARFLRTDNPLLAPSPSEFRAIAENPTDNALCEFLSAFLTAACMGSLSRTYVPNILTLDGQTQTEIAKIINQKTQLRSEREEKAGEQPQGNHVDTDVDIHAFRDPGLMSEELEQMKGKVEILKKQNADLQSRLDKLLDTREAMLHDLRLAQDELTTLKRARGSDATSAIRDLRNEIREKMAEIDRLEDLLEKETMRSTRLEKENEPLRAKADRLKDLEDKVTVLEHETKQQQQLIKGLENYKKKAQDLTVIQQRNRALDEQILQLEQELRNLDEVKAQNKKLQKEVEEKVRVLTSNEQEIIYTLQSKNVLQDSNEELKRRVEYLESKHQLDESTIRELQEQLQLGDIIPQLGSDSPGATNAKFNLEQELETTADPAVALRLELQRLKAENSLLRNNMTVASENERLRSELEGSNQKVDHYRLRCTEAMEKHAVAQEQINALVDNATGEGLVAGIEAALAVSPNDDLHILMPGYFRDSVFINMRRDLIGATRDLEQLRKRMQELERDAADRERELLRLKTDRMLQDYFDQTGIHEGLADLGIDFAFASTVDAIGQEQTTALETLKSSDELISESLRTELEATRKQLAQKVFELDQMKEQLMGALVSKDKIQKRLDDAVATGEAGQEEAQAKGKKEDVEKIEKLKTALRQKMEVSLDPSPRIDSPYTAALLLGGDRSEKGVVLLPPSSPSPEPLEQLEKSEQEKYDLQRRLKAAENGGAFAAHKAATEQIIKNLQRENAMITTAWYDLTSRLQSNHVVLQRRHDAPRSWLNKQRQMVNATPRR</sequence>